<protein>
    <recommendedName>
        <fullName evidence="3">WalW protein</fullName>
    </recommendedName>
</protein>
<evidence type="ECO:0008006" key="3">
    <source>
        <dbReference type="Google" id="ProtNLM"/>
    </source>
</evidence>
<dbReference type="RefSeq" id="WP_183700719.1">
    <property type="nucleotide sequence ID" value="NZ_JACHFE010000002.1"/>
</dbReference>
<keyword evidence="2" id="KW-1185">Reference proteome</keyword>
<evidence type="ECO:0000313" key="2">
    <source>
        <dbReference type="Proteomes" id="UP000591735"/>
    </source>
</evidence>
<sequence>MRNVRFVLSVDTEEEWDWDGPFPNKVISVDNVGHLPEFHDRINEQGLRGSYFLDYAVLENDESRQILENLYNRYQDVEFGAHLHPWVTPPVVPVNAEADSHIVNLPIEVVSAQLESLTARLRDLTGQQPTAFRSGRWGINDAILKVLADQGYSVDSSIYPFYENDWFSCTRYDSWPMAMSYLKTEPELIELPVTAGFNHRPFDQAQRLHKRLERPAWAHFHVIGILWKLGLHRKIYLSPELSSARDMIALCQQVLDQGCPVIHMYLHSSSLLPGSTRYVRSDTDKHRLMERIDQVVAFLRSECDLKPVTISEAAWQLRDEGVLKEHD</sequence>
<name>A0A840U6Y0_9GAMM</name>
<dbReference type="Gene3D" id="3.20.20.370">
    <property type="entry name" value="Glycoside hydrolase/deacetylase"/>
    <property type="match status" value="1"/>
</dbReference>
<organism evidence="1 2">
    <name type="scientific">Marinobacter oulmenensis</name>
    <dbReference type="NCBI Taxonomy" id="643747"/>
    <lineage>
        <taxon>Bacteria</taxon>
        <taxon>Pseudomonadati</taxon>
        <taxon>Pseudomonadota</taxon>
        <taxon>Gammaproteobacteria</taxon>
        <taxon>Pseudomonadales</taxon>
        <taxon>Marinobacteraceae</taxon>
        <taxon>Marinobacter</taxon>
    </lineage>
</organism>
<dbReference type="GO" id="GO:0005975">
    <property type="term" value="P:carbohydrate metabolic process"/>
    <property type="evidence" value="ECO:0007669"/>
    <property type="project" value="InterPro"/>
</dbReference>
<gene>
    <name evidence="1" type="ORF">HNR38_001174</name>
</gene>
<dbReference type="Proteomes" id="UP000591735">
    <property type="component" value="Unassembled WGS sequence"/>
</dbReference>
<dbReference type="SUPFAM" id="SSF88713">
    <property type="entry name" value="Glycoside hydrolase/deacetylase"/>
    <property type="match status" value="1"/>
</dbReference>
<reference evidence="1 2" key="1">
    <citation type="submission" date="2020-08" db="EMBL/GenBank/DDBJ databases">
        <title>Genomic Encyclopedia of Type Strains, Phase IV (KMG-IV): sequencing the most valuable type-strain genomes for metagenomic binning, comparative biology and taxonomic classification.</title>
        <authorList>
            <person name="Goeker M."/>
        </authorList>
    </citation>
    <scope>NUCLEOTIDE SEQUENCE [LARGE SCALE GENOMIC DNA]</scope>
    <source>
        <strain evidence="1 2">DSM 22359</strain>
    </source>
</reference>
<dbReference type="EMBL" id="JACHFE010000002">
    <property type="protein sequence ID" value="MBB5320702.1"/>
    <property type="molecule type" value="Genomic_DNA"/>
</dbReference>
<proteinExistence type="predicted"/>
<comment type="caution">
    <text evidence="1">The sequence shown here is derived from an EMBL/GenBank/DDBJ whole genome shotgun (WGS) entry which is preliminary data.</text>
</comment>
<evidence type="ECO:0000313" key="1">
    <source>
        <dbReference type="EMBL" id="MBB5320702.1"/>
    </source>
</evidence>
<accession>A0A840U6Y0</accession>
<dbReference type="InterPro" id="IPR011330">
    <property type="entry name" value="Glyco_hydro/deAcase_b/a-brl"/>
</dbReference>
<dbReference type="AlphaFoldDB" id="A0A840U6Y0"/>